<protein>
    <submittedName>
        <fullName evidence="7">O-antigen ligase family protein</fullName>
    </submittedName>
</protein>
<dbReference type="Pfam" id="PF04932">
    <property type="entry name" value="Wzy_C"/>
    <property type="match status" value="1"/>
</dbReference>
<evidence type="ECO:0000256" key="2">
    <source>
        <dbReference type="ARBA" id="ARBA00022692"/>
    </source>
</evidence>
<feature type="transmembrane region" description="Helical" evidence="5">
    <location>
        <begin position="344"/>
        <end position="363"/>
    </location>
</feature>
<feature type="transmembrane region" description="Helical" evidence="5">
    <location>
        <begin position="197"/>
        <end position="230"/>
    </location>
</feature>
<dbReference type="InterPro" id="IPR051533">
    <property type="entry name" value="WaaL-like"/>
</dbReference>
<dbReference type="InterPro" id="IPR007016">
    <property type="entry name" value="O-antigen_ligase-rel_domated"/>
</dbReference>
<evidence type="ECO:0000256" key="4">
    <source>
        <dbReference type="ARBA" id="ARBA00023136"/>
    </source>
</evidence>
<evidence type="ECO:0000256" key="5">
    <source>
        <dbReference type="SAM" id="Phobius"/>
    </source>
</evidence>
<keyword evidence="4 5" id="KW-0472">Membrane</keyword>
<comment type="caution">
    <text evidence="7">The sequence shown here is derived from an EMBL/GenBank/DDBJ whole genome shotgun (WGS) entry which is preliminary data.</text>
</comment>
<proteinExistence type="predicted"/>
<reference evidence="7 8" key="1">
    <citation type="submission" date="2019-08" db="EMBL/GenBank/DDBJ databases">
        <title>In-depth cultivation of the pig gut microbiome towards novel bacterial diversity and tailored functional studies.</title>
        <authorList>
            <person name="Wylensek D."/>
            <person name="Hitch T.C.A."/>
            <person name="Clavel T."/>
        </authorList>
    </citation>
    <scope>NUCLEOTIDE SEQUENCE [LARGE SCALE GENOMIC DNA]</scope>
    <source>
        <strain evidence="7 8">SM-530-WT-4B</strain>
    </source>
</reference>
<feature type="domain" description="O-antigen ligase-related" evidence="6">
    <location>
        <begin position="199"/>
        <end position="357"/>
    </location>
</feature>
<feature type="transmembrane region" description="Helical" evidence="5">
    <location>
        <begin position="236"/>
        <end position="257"/>
    </location>
</feature>
<accession>A0A6L5Y8U3</accession>
<feature type="transmembrane region" description="Helical" evidence="5">
    <location>
        <begin position="134"/>
        <end position="151"/>
    </location>
</feature>
<dbReference type="EMBL" id="VUNH01000001">
    <property type="protein sequence ID" value="MST54631.1"/>
    <property type="molecule type" value="Genomic_DNA"/>
</dbReference>
<dbReference type="GO" id="GO:0016874">
    <property type="term" value="F:ligase activity"/>
    <property type="evidence" value="ECO:0007669"/>
    <property type="project" value="UniProtKB-KW"/>
</dbReference>
<evidence type="ECO:0000256" key="3">
    <source>
        <dbReference type="ARBA" id="ARBA00022989"/>
    </source>
</evidence>
<dbReference type="PANTHER" id="PTHR37422:SF13">
    <property type="entry name" value="LIPOPOLYSACCHARIDE BIOSYNTHESIS PROTEIN PA4999-RELATED"/>
    <property type="match status" value="1"/>
</dbReference>
<feature type="transmembrane region" description="Helical" evidence="5">
    <location>
        <begin position="378"/>
        <end position="398"/>
    </location>
</feature>
<sequence length="433" mass="48617">MSGPFAPERRVEMIKESSKADAIENIFVNVYAASACLSPLGPIVHYVLWPLCLVLMTVGRVKYHVPFRVKNLDRTGKIVLGCWLALCLWSAVAGLLTFHDVDSYGRNVTIFVEVFLGMYFAARLLARETIRQKMMRFFVWASVFILFGNLLRELGFIDYFPNRSLENGNNLGLLGVLLLPPLVCYAFWCAKGLVQRVLIVVPVCLVVFLSFSSGAWMAAAIGGCFLFYWTFKFKKIGISFLVSGAVLLVLVCVAINVRSGGALWRKIATEYQQITSMQDMGTFTTYRNEIWSASAYLIRKRPFTGWGGEKFLRLYHELFRTKADELGLKYQANGMHPHSTFLNVAYLAGIPGLALFLAAYAVSLKKAFRLAQMENGSLFPWGIVLFVLLLVVLVYALTADVLMGRRDTSVMFWCFWGILLILPDGRGSPCEKS</sequence>
<dbReference type="PANTHER" id="PTHR37422">
    <property type="entry name" value="TEICHURONIC ACID BIOSYNTHESIS PROTEIN TUAE"/>
    <property type="match status" value="1"/>
</dbReference>
<organism evidence="7 8">
    <name type="scientific">Pyramidobacter porci</name>
    <dbReference type="NCBI Taxonomy" id="2605789"/>
    <lineage>
        <taxon>Bacteria</taxon>
        <taxon>Thermotogati</taxon>
        <taxon>Synergistota</taxon>
        <taxon>Synergistia</taxon>
        <taxon>Synergistales</taxon>
        <taxon>Dethiosulfovibrionaceae</taxon>
        <taxon>Pyramidobacter</taxon>
    </lineage>
</organism>
<evidence type="ECO:0000256" key="1">
    <source>
        <dbReference type="ARBA" id="ARBA00004141"/>
    </source>
</evidence>
<feature type="transmembrane region" description="Helical" evidence="5">
    <location>
        <begin position="40"/>
        <end position="58"/>
    </location>
</feature>
<dbReference type="GO" id="GO:0016020">
    <property type="term" value="C:membrane"/>
    <property type="evidence" value="ECO:0007669"/>
    <property type="project" value="UniProtKB-SubCell"/>
</dbReference>
<name>A0A6L5Y8U3_9BACT</name>
<keyword evidence="7" id="KW-0436">Ligase</keyword>
<comment type="subcellular location">
    <subcellularLocation>
        <location evidence="1">Membrane</location>
        <topology evidence="1">Multi-pass membrane protein</topology>
    </subcellularLocation>
</comment>
<keyword evidence="2 5" id="KW-0812">Transmembrane</keyword>
<dbReference type="AlphaFoldDB" id="A0A6L5Y8U3"/>
<evidence type="ECO:0000313" key="7">
    <source>
        <dbReference type="EMBL" id="MST54631.1"/>
    </source>
</evidence>
<keyword evidence="8" id="KW-1185">Reference proteome</keyword>
<evidence type="ECO:0000259" key="6">
    <source>
        <dbReference type="Pfam" id="PF04932"/>
    </source>
</evidence>
<keyword evidence="3 5" id="KW-1133">Transmembrane helix</keyword>
<dbReference type="Proteomes" id="UP000473699">
    <property type="component" value="Unassembled WGS sequence"/>
</dbReference>
<feature type="transmembrane region" description="Helical" evidence="5">
    <location>
        <begin position="104"/>
        <end position="122"/>
    </location>
</feature>
<feature type="transmembrane region" description="Helical" evidence="5">
    <location>
        <begin position="78"/>
        <end position="98"/>
    </location>
</feature>
<feature type="transmembrane region" description="Helical" evidence="5">
    <location>
        <begin position="171"/>
        <end position="190"/>
    </location>
</feature>
<gene>
    <name evidence="7" type="ORF">FYJ74_00995</name>
</gene>
<evidence type="ECO:0000313" key="8">
    <source>
        <dbReference type="Proteomes" id="UP000473699"/>
    </source>
</evidence>